<dbReference type="Gene3D" id="2.40.30.60">
    <property type="entry name" value="RimM"/>
    <property type="match status" value="1"/>
</dbReference>
<dbReference type="EMBL" id="JADCSA010000001">
    <property type="protein sequence ID" value="MBE7323364.1"/>
    <property type="molecule type" value="Genomic_DNA"/>
</dbReference>
<dbReference type="InterPro" id="IPR009000">
    <property type="entry name" value="Transl_B-barrel_sf"/>
</dbReference>
<comment type="caution">
    <text evidence="8">The sequence shown here is derived from an EMBL/GenBank/DDBJ whole genome shotgun (WGS) entry which is preliminary data.</text>
</comment>
<dbReference type="InterPro" id="IPR036976">
    <property type="entry name" value="RimM_N_sf"/>
</dbReference>
<evidence type="ECO:0000256" key="5">
    <source>
        <dbReference type="HAMAP-Rule" id="MF_00014"/>
    </source>
</evidence>
<comment type="similarity">
    <text evidence="5">Belongs to the RimM family.</text>
</comment>
<evidence type="ECO:0000256" key="3">
    <source>
        <dbReference type="ARBA" id="ARBA00022552"/>
    </source>
</evidence>
<dbReference type="Gene3D" id="2.30.30.240">
    <property type="entry name" value="PRC-barrel domain"/>
    <property type="match status" value="1"/>
</dbReference>
<evidence type="ECO:0000259" key="6">
    <source>
        <dbReference type="Pfam" id="PF01782"/>
    </source>
</evidence>
<accession>A0ABR9RP69</accession>
<proteinExistence type="inferred from homology"/>
<keyword evidence="4 5" id="KW-0143">Chaperone</keyword>
<dbReference type="SUPFAM" id="SSF50346">
    <property type="entry name" value="PRC-barrel domain"/>
    <property type="match status" value="1"/>
</dbReference>
<feature type="domain" description="Ribosome maturation factor RimM PRC barrel" evidence="7">
    <location>
        <begin position="104"/>
        <end position="171"/>
    </location>
</feature>
<organism evidence="8 9">
    <name type="scientific">Nocardioides malaquae</name>
    <dbReference type="NCBI Taxonomy" id="2773426"/>
    <lineage>
        <taxon>Bacteria</taxon>
        <taxon>Bacillati</taxon>
        <taxon>Actinomycetota</taxon>
        <taxon>Actinomycetes</taxon>
        <taxon>Propionibacteriales</taxon>
        <taxon>Nocardioidaceae</taxon>
        <taxon>Nocardioides</taxon>
    </lineage>
</organism>
<keyword evidence="3 5" id="KW-0698">rRNA processing</keyword>
<comment type="domain">
    <text evidence="5">The PRC barrel domain binds ribosomal protein uS19.</text>
</comment>
<keyword evidence="9" id="KW-1185">Reference proteome</keyword>
<comment type="subcellular location">
    <subcellularLocation>
        <location evidence="5">Cytoplasm</location>
    </subcellularLocation>
</comment>
<evidence type="ECO:0000256" key="2">
    <source>
        <dbReference type="ARBA" id="ARBA00022517"/>
    </source>
</evidence>
<dbReference type="InterPro" id="IPR011033">
    <property type="entry name" value="PRC_barrel-like_sf"/>
</dbReference>
<evidence type="ECO:0000256" key="4">
    <source>
        <dbReference type="ARBA" id="ARBA00023186"/>
    </source>
</evidence>
<keyword evidence="2 5" id="KW-0690">Ribosome biogenesis</keyword>
<comment type="function">
    <text evidence="5">An accessory protein needed during the final step in the assembly of 30S ribosomal subunit, possibly for assembly of the head region. Essential for efficient processing of 16S rRNA. May be needed both before and after RbfA during the maturation of 16S rRNA. It has affinity for free ribosomal 30S subunits but not for 70S ribosomes.</text>
</comment>
<dbReference type="NCBIfam" id="TIGR02273">
    <property type="entry name" value="16S_RimM"/>
    <property type="match status" value="1"/>
</dbReference>
<feature type="domain" description="RimM N-terminal" evidence="6">
    <location>
        <begin position="4"/>
        <end position="88"/>
    </location>
</feature>
<dbReference type="SUPFAM" id="SSF50447">
    <property type="entry name" value="Translation proteins"/>
    <property type="match status" value="1"/>
</dbReference>
<dbReference type="InterPro" id="IPR056792">
    <property type="entry name" value="PRC_RimM"/>
</dbReference>
<dbReference type="InterPro" id="IPR002676">
    <property type="entry name" value="RimM_N"/>
</dbReference>
<evidence type="ECO:0000259" key="7">
    <source>
        <dbReference type="Pfam" id="PF24986"/>
    </source>
</evidence>
<evidence type="ECO:0000256" key="1">
    <source>
        <dbReference type="ARBA" id="ARBA00022490"/>
    </source>
</evidence>
<dbReference type="Pfam" id="PF01782">
    <property type="entry name" value="RimM"/>
    <property type="match status" value="1"/>
</dbReference>
<keyword evidence="1 5" id="KW-0963">Cytoplasm</keyword>
<evidence type="ECO:0000313" key="8">
    <source>
        <dbReference type="EMBL" id="MBE7323364.1"/>
    </source>
</evidence>
<evidence type="ECO:0000313" key="9">
    <source>
        <dbReference type="Proteomes" id="UP000756387"/>
    </source>
</evidence>
<name>A0ABR9RP69_9ACTN</name>
<comment type="subunit">
    <text evidence="5">Binds ribosomal protein uS19.</text>
</comment>
<dbReference type="HAMAP" id="MF_00014">
    <property type="entry name" value="Ribosome_mat_RimM"/>
    <property type="match status" value="1"/>
</dbReference>
<reference evidence="8 9" key="1">
    <citation type="submission" date="2020-10" db="EMBL/GenBank/DDBJ databases">
        <title>Nocardioides sp. isolated from sludge.</title>
        <authorList>
            <person name="Zhang X."/>
        </authorList>
    </citation>
    <scope>NUCLEOTIDE SEQUENCE [LARGE SCALE GENOMIC DNA]</scope>
    <source>
        <strain evidence="8 9">Y6</strain>
    </source>
</reference>
<dbReference type="InterPro" id="IPR011961">
    <property type="entry name" value="RimM"/>
</dbReference>
<dbReference type="PANTHER" id="PTHR33692:SF1">
    <property type="entry name" value="RIBOSOME MATURATION FACTOR RIMM"/>
    <property type="match status" value="1"/>
</dbReference>
<sequence>MDVVVGRIGKPHGIRGEVTVEVRTDEPDARFAVGSTIDVVPPKGSTAPWRTLTVRTARWHQSVLLLGFEEWADRNTAESARGILLQVTLTEEDVPTDPDEFYDHQLAGLEVRNLDGEVIGEVSNLVPGAAQDLLRVRATDGRDTLVPFVRALVPEVDVAGGFVVVADRPGLVAPFPDDAED</sequence>
<gene>
    <name evidence="5 8" type="primary">rimM</name>
    <name evidence="8" type="ORF">IEQ44_01680</name>
</gene>
<protein>
    <recommendedName>
        <fullName evidence="5">Ribosome maturation factor RimM</fullName>
    </recommendedName>
</protein>
<dbReference type="Pfam" id="PF24986">
    <property type="entry name" value="PRC_RimM"/>
    <property type="match status" value="1"/>
</dbReference>
<dbReference type="Proteomes" id="UP000756387">
    <property type="component" value="Unassembled WGS sequence"/>
</dbReference>
<dbReference type="PANTHER" id="PTHR33692">
    <property type="entry name" value="RIBOSOME MATURATION FACTOR RIMM"/>
    <property type="match status" value="1"/>
</dbReference>